<name>A0AAV5SZH3_9BILA</name>
<reference evidence="4" key="1">
    <citation type="submission" date="2023-10" db="EMBL/GenBank/DDBJ databases">
        <title>Genome assembly of Pristionchus species.</title>
        <authorList>
            <person name="Yoshida K."/>
            <person name="Sommer R.J."/>
        </authorList>
    </citation>
    <scope>NUCLEOTIDE SEQUENCE</scope>
    <source>
        <strain evidence="4">RS0144</strain>
    </source>
</reference>
<evidence type="ECO:0000256" key="2">
    <source>
        <dbReference type="SAM" id="MobiDB-lite"/>
    </source>
</evidence>
<dbReference type="InterPro" id="IPR001478">
    <property type="entry name" value="PDZ"/>
</dbReference>
<feature type="region of interest" description="Disordered" evidence="2">
    <location>
        <begin position="1"/>
        <end position="46"/>
    </location>
</feature>
<feature type="coiled-coil region" evidence="1">
    <location>
        <begin position="70"/>
        <end position="108"/>
    </location>
</feature>
<dbReference type="Proteomes" id="UP001432027">
    <property type="component" value="Unassembled WGS sequence"/>
</dbReference>
<dbReference type="EMBL" id="BTSX01000003">
    <property type="protein sequence ID" value="GMS88751.1"/>
    <property type="molecule type" value="Genomic_DNA"/>
</dbReference>
<gene>
    <name evidence="4" type="ORF">PENTCL1PPCAC_10926</name>
</gene>
<evidence type="ECO:0000256" key="1">
    <source>
        <dbReference type="SAM" id="Coils"/>
    </source>
</evidence>
<dbReference type="PROSITE" id="PS50106">
    <property type="entry name" value="PDZ"/>
    <property type="match status" value="1"/>
</dbReference>
<accession>A0AAV5SZH3</accession>
<evidence type="ECO:0000313" key="5">
    <source>
        <dbReference type="Proteomes" id="UP001432027"/>
    </source>
</evidence>
<protein>
    <recommendedName>
        <fullName evidence="3">PDZ domain-containing protein</fullName>
    </recommendedName>
</protein>
<evidence type="ECO:0000259" key="3">
    <source>
        <dbReference type="PROSITE" id="PS50106"/>
    </source>
</evidence>
<sequence length="219" mass="25304">HILPSEEVPSSDDEYFELIDRNSQPRDDKMTDVDNTEGRDQTNTTPVDLVEATEKAKIEIEKSDMDLCRMKELLEKITEEKKLLEEQVKRYKGDVAERDAELERLKKMNINYKMSRRTVTLSKEEDKRYLKINSFGFLFYKGSICSVAWKSPAEFSGVKRGDEIVSIDGVEIEGKHERIPYLIQRARENGACTMVLRYNPEHLVKVESPLIRCLAAILA</sequence>
<dbReference type="SUPFAM" id="SSF50156">
    <property type="entry name" value="PDZ domain-like"/>
    <property type="match status" value="1"/>
</dbReference>
<feature type="domain" description="PDZ" evidence="3">
    <location>
        <begin position="118"/>
        <end position="174"/>
    </location>
</feature>
<keyword evidence="5" id="KW-1185">Reference proteome</keyword>
<comment type="caution">
    <text evidence="4">The sequence shown here is derived from an EMBL/GenBank/DDBJ whole genome shotgun (WGS) entry which is preliminary data.</text>
</comment>
<dbReference type="AlphaFoldDB" id="A0AAV5SZH3"/>
<feature type="non-terminal residue" evidence="4">
    <location>
        <position position="1"/>
    </location>
</feature>
<evidence type="ECO:0000313" key="4">
    <source>
        <dbReference type="EMBL" id="GMS88751.1"/>
    </source>
</evidence>
<proteinExistence type="predicted"/>
<dbReference type="InterPro" id="IPR036034">
    <property type="entry name" value="PDZ_sf"/>
</dbReference>
<keyword evidence="1" id="KW-0175">Coiled coil</keyword>
<organism evidence="4 5">
    <name type="scientific">Pristionchus entomophagus</name>
    <dbReference type="NCBI Taxonomy" id="358040"/>
    <lineage>
        <taxon>Eukaryota</taxon>
        <taxon>Metazoa</taxon>
        <taxon>Ecdysozoa</taxon>
        <taxon>Nematoda</taxon>
        <taxon>Chromadorea</taxon>
        <taxon>Rhabditida</taxon>
        <taxon>Rhabditina</taxon>
        <taxon>Diplogasteromorpha</taxon>
        <taxon>Diplogasteroidea</taxon>
        <taxon>Neodiplogasteridae</taxon>
        <taxon>Pristionchus</taxon>
    </lineage>
</organism>
<feature type="compositionally biased region" description="Basic and acidic residues" evidence="2">
    <location>
        <begin position="18"/>
        <end position="40"/>
    </location>
</feature>
<dbReference type="Gene3D" id="2.30.42.10">
    <property type="match status" value="1"/>
</dbReference>